<dbReference type="Proteomes" id="UP000008068">
    <property type="component" value="Unassembled WGS sequence"/>
</dbReference>
<feature type="transmembrane region" description="Helical" evidence="1">
    <location>
        <begin position="21"/>
        <end position="44"/>
    </location>
</feature>
<evidence type="ECO:0000313" key="3">
    <source>
        <dbReference type="Proteomes" id="UP000008068"/>
    </source>
</evidence>
<keyword evidence="1" id="KW-1133">Transmembrane helix</keyword>
<evidence type="ECO:0000313" key="2">
    <source>
        <dbReference type="EMBL" id="EGT49877.1"/>
    </source>
</evidence>
<organism evidence="3">
    <name type="scientific">Caenorhabditis brenneri</name>
    <name type="common">Nematode worm</name>
    <dbReference type="NCBI Taxonomy" id="135651"/>
    <lineage>
        <taxon>Eukaryota</taxon>
        <taxon>Metazoa</taxon>
        <taxon>Ecdysozoa</taxon>
        <taxon>Nematoda</taxon>
        <taxon>Chromadorea</taxon>
        <taxon>Rhabditida</taxon>
        <taxon>Rhabditina</taxon>
        <taxon>Rhabditomorpha</taxon>
        <taxon>Rhabditoidea</taxon>
        <taxon>Rhabditidae</taxon>
        <taxon>Peloderinae</taxon>
        <taxon>Caenorhabditis</taxon>
    </lineage>
</organism>
<dbReference type="eggNOG" id="ENOG502TK0R">
    <property type="taxonomic scope" value="Eukaryota"/>
</dbReference>
<proteinExistence type="predicted"/>
<dbReference type="AlphaFoldDB" id="G0N124"/>
<feature type="transmembrane region" description="Helical" evidence="1">
    <location>
        <begin position="56"/>
        <end position="78"/>
    </location>
</feature>
<gene>
    <name evidence="2" type="ORF">CAEBREN_00966</name>
</gene>
<dbReference type="InterPro" id="IPR018817">
    <property type="entry name" value="7TM_GPCR_serpentine_rcpt_Srz"/>
</dbReference>
<sequence>MISIRKLGKLQSAKKSQPEKYILYQTLYLVMLRLLYIPIIYFMFMSISEFNETTLFIGILLVDMCITHFIIQASYLSCNKKHVEAIYRICDSKKNMVANKDTEIHSTAAHTINFVGTTNDD</sequence>
<reference evidence="3" key="1">
    <citation type="submission" date="2011-07" db="EMBL/GenBank/DDBJ databases">
        <authorList>
            <consortium name="Caenorhabditis brenneri Sequencing and Analysis Consortium"/>
            <person name="Wilson R.K."/>
        </authorList>
    </citation>
    <scope>NUCLEOTIDE SEQUENCE [LARGE SCALE GENOMIC DNA]</scope>
    <source>
        <strain evidence="3">PB2801</strain>
    </source>
</reference>
<accession>G0N124</accession>
<dbReference type="EMBL" id="GL379826">
    <property type="protein sequence ID" value="EGT49877.1"/>
    <property type="molecule type" value="Genomic_DNA"/>
</dbReference>
<dbReference type="HOGENOM" id="CLU_127282_1_0_1"/>
<dbReference type="InParanoid" id="G0N124"/>
<dbReference type="OrthoDB" id="5859983at2759"/>
<keyword evidence="3" id="KW-1185">Reference proteome</keyword>
<name>G0N124_CAEBE</name>
<dbReference type="PANTHER" id="PTHR31720">
    <property type="entry name" value="SERPENTINE RECEPTOR, CLASS Z-RELATED"/>
    <property type="match status" value="1"/>
</dbReference>
<dbReference type="Pfam" id="PF10325">
    <property type="entry name" value="7TM_GPCR_Srz"/>
    <property type="match status" value="1"/>
</dbReference>
<protein>
    <submittedName>
        <fullName evidence="2">Uncharacterized protein</fullName>
    </submittedName>
</protein>
<keyword evidence="1" id="KW-0812">Transmembrane</keyword>
<keyword evidence="1" id="KW-0472">Membrane</keyword>
<evidence type="ECO:0000256" key="1">
    <source>
        <dbReference type="SAM" id="Phobius"/>
    </source>
</evidence>